<evidence type="ECO:0000256" key="2">
    <source>
        <dbReference type="ARBA" id="ARBA00022723"/>
    </source>
</evidence>
<dbReference type="AlphaFoldDB" id="A0A0F7V2L3"/>
<dbReference type="FunFam" id="2.40.50.140:FF:000041">
    <property type="entry name" value="Replication protein A subunit"/>
    <property type="match status" value="1"/>
</dbReference>
<sequence>MNDVSLSSDFWDAVSRGDTRERPRLAVLTQKSAGAKNVLLVATDGSTNGSGALQHGRVFARREDIPANFVISGSAKPVILLERFSVQTVGGRRCVFALSLRVASDWAKLPASTTFAPHRGLEDCKNDAGNDTPCRDIVAVSTSLENERDSRGRDALPKNAKAPSPRQDTKPRRGREQGKRSTFLVQTGGAVARQKGGILMSIKDLNSYSQDWMIKGRVADKTELRLFANQRGESQVFAATIIDHLKGEIRASFFGRVAATWHPRLEVGRVYQFSRGTIDTANKKYNSLSHEYEIKFDDRAVIVEMDDDPSIPAQIFSPLKLATLTDDSLVGSVVDVIGFVTSFCETHSVLARNTKDEVRRKELSIVDDSGAAVTVTLWEQHATALKDSVLAERPLLAIKAVRVSEYAGKVSLTSTSRSVILVDPHGLEEADLLAAWWEAEGEKAHKAHGDPSHSSVITDISTVNAQIVELAAGSLYFNCLAIVCDVHGDSLIWLACPECKKKARRDLTRRGEPRSSSAYRCLNCNKAVEPVAKWSLSLTLADPTGSLDCVALDEYGQQVIGSLQVAPDTIQMLERGGTDTFGRTLADIVDLLRYREVRVRLSVRSYEFRGETKVACKVVGCVWTERDVEAQTSACLRSIRDQLN</sequence>
<dbReference type="GO" id="GO:0003677">
    <property type="term" value="F:DNA binding"/>
    <property type="evidence" value="ECO:0007669"/>
    <property type="project" value="UniProtKB-KW"/>
</dbReference>
<evidence type="ECO:0000259" key="7">
    <source>
        <dbReference type="Pfam" id="PF08646"/>
    </source>
</evidence>
<dbReference type="PANTHER" id="PTHR47165">
    <property type="entry name" value="OS03G0429900 PROTEIN"/>
    <property type="match status" value="1"/>
</dbReference>
<dbReference type="InterPro" id="IPR031657">
    <property type="entry name" value="REPA_OB_2"/>
</dbReference>
<keyword evidence="5 9" id="KW-0238">DNA-binding</keyword>
<gene>
    <name evidence="9" type="ORF">BN1205_073810</name>
</gene>
<feature type="domain" description="Replication protein A OB" evidence="8">
    <location>
        <begin position="331"/>
        <end position="419"/>
    </location>
</feature>
<feature type="region of interest" description="Disordered" evidence="6">
    <location>
        <begin position="142"/>
        <end position="181"/>
    </location>
</feature>
<dbReference type="InterPro" id="IPR013955">
    <property type="entry name" value="Rep_factor-A_C"/>
</dbReference>
<evidence type="ECO:0000259" key="8">
    <source>
        <dbReference type="Pfam" id="PF16900"/>
    </source>
</evidence>
<evidence type="ECO:0000256" key="5">
    <source>
        <dbReference type="ARBA" id="ARBA00023125"/>
    </source>
</evidence>
<dbReference type="Pfam" id="PF08646">
    <property type="entry name" value="Rep_fac-A_C"/>
    <property type="match status" value="1"/>
</dbReference>
<dbReference type="PANTHER" id="PTHR47165:SF4">
    <property type="entry name" value="OS03G0429900 PROTEIN"/>
    <property type="match status" value="1"/>
</dbReference>
<reference evidence="9" key="1">
    <citation type="journal article" date="2015" name="PLoS ONE">
        <title>Comprehensive Evaluation of Toxoplasma gondii VEG and Neospora caninum LIV Genomes with Tachyzoite Stage Transcriptome and Proteome Defines Novel Transcript Features.</title>
        <authorList>
            <person name="Ramaprasad A."/>
            <person name="Mourier T."/>
            <person name="Naeem R."/>
            <person name="Malas T.B."/>
            <person name="Moussa E."/>
            <person name="Panigrahi A."/>
            <person name="Vermont S.J."/>
            <person name="Otto T.D."/>
            <person name="Wastling J."/>
            <person name="Pain A."/>
        </authorList>
    </citation>
    <scope>NUCLEOTIDE SEQUENCE</scope>
    <source>
        <strain evidence="9">VEG</strain>
    </source>
</reference>
<keyword evidence="3" id="KW-0863">Zinc-finger</keyword>
<dbReference type="CDD" id="cd04474">
    <property type="entry name" value="RPA1_DBD_A"/>
    <property type="match status" value="1"/>
</dbReference>
<feature type="domain" description="Replication factor A C-terminal" evidence="7">
    <location>
        <begin position="476"/>
        <end position="620"/>
    </location>
</feature>
<dbReference type="CDD" id="cd04476">
    <property type="entry name" value="RPA1_DBD_C"/>
    <property type="match status" value="1"/>
</dbReference>
<evidence type="ECO:0000256" key="1">
    <source>
        <dbReference type="ARBA" id="ARBA00005690"/>
    </source>
</evidence>
<feature type="compositionally biased region" description="Basic and acidic residues" evidence="6">
    <location>
        <begin position="145"/>
        <end position="156"/>
    </location>
</feature>
<organism evidence="9">
    <name type="scientific">Toxoplasma gondii (strain ATCC 50861 / VEG)</name>
    <dbReference type="NCBI Taxonomy" id="432359"/>
    <lineage>
        <taxon>Eukaryota</taxon>
        <taxon>Sar</taxon>
        <taxon>Alveolata</taxon>
        <taxon>Apicomplexa</taxon>
        <taxon>Conoidasida</taxon>
        <taxon>Coccidia</taxon>
        <taxon>Eucoccidiorida</taxon>
        <taxon>Eimeriorina</taxon>
        <taxon>Sarcocystidae</taxon>
        <taxon>Toxoplasma</taxon>
    </lineage>
</organism>
<dbReference type="Pfam" id="PF16900">
    <property type="entry name" value="REPA_OB_2"/>
    <property type="match status" value="1"/>
</dbReference>
<evidence type="ECO:0000256" key="3">
    <source>
        <dbReference type="ARBA" id="ARBA00022771"/>
    </source>
</evidence>
<evidence type="ECO:0000313" key="9">
    <source>
        <dbReference type="EMBL" id="CEL74315.1"/>
    </source>
</evidence>
<dbReference type="CDD" id="cd04475">
    <property type="entry name" value="RPA1_DBD_B"/>
    <property type="match status" value="1"/>
</dbReference>
<dbReference type="EMBL" id="LN714497">
    <property type="protein sequence ID" value="CEL74315.1"/>
    <property type="molecule type" value="Genomic_DNA"/>
</dbReference>
<keyword evidence="4" id="KW-0862">Zinc</keyword>
<evidence type="ECO:0000256" key="4">
    <source>
        <dbReference type="ARBA" id="ARBA00022833"/>
    </source>
</evidence>
<dbReference type="InterPro" id="IPR012340">
    <property type="entry name" value="NA-bd_OB-fold"/>
</dbReference>
<feature type="compositionally biased region" description="Basic and acidic residues" evidence="6">
    <location>
        <begin position="167"/>
        <end position="179"/>
    </location>
</feature>
<evidence type="ECO:0000256" key="6">
    <source>
        <dbReference type="SAM" id="MobiDB-lite"/>
    </source>
</evidence>
<dbReference type="GO" id="GO:0008270">
    <property type="term" value="F:zinc ion binding"/>
    <property type="evidence" value="ECO:0007669"/>
    <property type="project" value="UniProtKB-KW"/>
</dbReference>
<proteinExistence type="inferred from homology"/>
<dbReference type="Gene3D" id="2.40.50.140">
    <property type="entry name" value="Nucleic acid-binding proteins"/>
    <property type="match status" value="3"/>
</dbReference>
<accession>A0A0F7V2L3</accession>
<name>A0A0F7V2L3_TOXGV</name>
<protein>
    <submittedName>
        <fullName evidence="9">DNA-binding protein</fullName>
    </submittedName>
</protein>
<dbReference type="InterPro" id="IPR047192">
    <property type="entry name" value="Euk_RPA1_DBD_C"/>
</dbReference>
<keyword evidence="2" id="KW-0479">Metal-binding</keyword>
<comment type="similarity">
    <text evidence="1">Belongs to the replication factor A protein 1 family.</text>
</comment>
<dbReference type="SUPFAM" id="SSF50249">
    <property type="entry name" value="Nucleic acid-binding proteins"/>
    <property type="match status" value="3"/>
</dbReference>